<dbReference type="AlphaFoldDB" id="A0A517YJH3"/>
<reference evidence="3 4" key="1">
    <citation type="submission" date="2019-02" db="EMBL/GenBank/DDBJ databases">
        <title>Deep-cultivation of Planctomycetes and their phenomic and genomic characterization uncovers novel biology.</title>
        <authorList>
            <person name="Wiegand S."/>
            <person name="Jogler M."/>
            <person name="Boedeker C."/>
            <person name="Pinto D."/>
            <person name="Vollmers J."/>
            <person name="Rivas-Marin E."/>
            <person name="Kohn T."/>
            <person name="Peeters S.H."/>
            <person name="Heuer A."/>
            <person name="Rast P."/>
            <person name="Oberbeckmann S."/>
            <person name="Bunk B."/>
            <person name="Jeske O."/>
            <person name="Meyerdierks A."/>
            <person name="Storesund J.E."/>
            <person name="Kallscheuer N."/>
            <person name="Luecker S."/>
            <person name="Lage O.M."/>
            <person name="Pohl T."/>
            <person name="Merkel B.J."/>
            <person name="Hornburger P."/>
            <person name="Mueller R.-W."/>
            <person name="Bruemmer F."/>
            <person name="Labrenz M."/>
            <person name="Spormann A.M."/>
            <person name="Op den Camp H."/>
            <person name="Overmann J."/>
            <person name="Amann R."/>
            <person name="Jetten M.S.M."/>
            <person name="Mascher T."/>
            <person name="Medema M.H."/>
            <person name="Devos D.P."/>
            <person name="Kaster A.-K."/>
            <person name="Ovreas L."/>
            <person name="Rohde M."/>
            <person name="Galperin M.Y."/>
            <person name="Jogler C."/>
        </authorList>
    </citation>
    <scope>NUCLEOTIDE SEQUENCE [LARGE SCALE GENOMIC DNA]</scope>
    <source>
        <strain evidence="3 4">ETA_A8</strain>
    </source>
</reference>
<dbReference type="InterPro" id="IPR043906">
    <property type="entry name" value="Gfo/Idh/MocA_OxRdtase_bact_C"/>
</dbReference>
<dbReference type="EMBL" id="CP036274">
    <property type="protein sequence ID" value="QDU30371.1"/>
    <property type="molecule type" value="Genomic_DNA"/>
</dbReference>
<dbReference type="Pfam" id="PF01408">
    <property type="entry name" value="GFO_IDH_MocA"/>
    <property type="match status" value="1"/>
</dbReference>
<evidence type="ECO:0000259" key="2">
    <source>
        <dbReference type="Pfam" id="PF19051"/>
    </source>
</evidence>
<dbReference type="GO" id="GO:0050112">
    <property type="term" value="F:inositol 2-dehydrogenase (NAD+) activity"/>
    <property type="evidence" value="ECO:0007669"/>
    <property type="project" value="UniProtKB-EC"/>
</dbReference>
<dbReference type="Pfam" id="PF19051">
    <property type="entry name" value="GFO_IDH_MocA_C2"/>
    <property type="match status" value="1"/>
</dbReference>
<dbReference type="EC" id="1.1.1.18" evidence="3"/>
<dbReference type="InterPro" id="IPR006311">
    <property type="entry name" value="TAT_signal"/>
</dbReference>
<dbReference type="KEGG" id="aagg:ETAA8_54990"/>
<gene>
    <name evidence="3" type="primary">iolG_12</name>
    <name evidence="3" type="ORF">ETAA8_54990</name>
</gene>
<evidence type="ECO:0000313" key="4">
    <source>
        <dbReference type="Proteomes" id="UP000315017"/>
    </source>
</evidence>
<organism evidence="3 4">
    <name type="scientific">Anatilimnocola aggregata</name>
    <dbReference type="NCBI Taxonomy" id="2528021"/>
    <lineage>
        <taxon>Bacteria</taxon>
        <taxon>Pseudomonadati</taxon>
        <taxon>Planctomycetota</taxon>
        <taxon>Planctomycetia</taxon>
        <taxon>Pirellulales</taxon>
        <taxon>Pirellulaceae</taxon>
        <taxon>Anatilimnocola</taxon>
    </lineage>
</organism>
<dbReference type="InterPro" id="IPR000683">
    <property type="entry name" value="Gfo/Idh/MocA-like_OxRdtase_N"/>
</dbReference>
<name>A0A517YJH3_9BACT</name>
<dbReference type="Gene3D" id="3.30.360.10">
    <property type="entry name" value="Dihydrodipicolinate Reductase, domain 2"/>
    <property type="match status" value="1"/>
</dbReference>
<dbReference type="PROSITE" id="PS51318">
    <property type="entry name" value="TAT"/>
    <property type="match status" value="1"/>
</dbReference>
<dbReference type="Gene3D" id="3.40.50.720">
    <property type="entry name" value="NAD(P)-binding Rossmann-like Domain"/>
    <property type="match status" value="1"/>
</dbReference>
<dbReference type="SUPFAM" id="SSF55347">
    <property type="entry name" value="Glyceraldehyde-3-phosphate dehydrogenase-like, C-terminal domain"/>
    <property type="match status" value="1"/>
</dbReference>
<keyword evidence="4" id="KW-1185">Reference proteome</keyword>
<protein>
    <submittedName>
        <fullName evidence="3">Inositol 2-dehydrogenase</fullName>
        <ecNumber evidence="3">1.1.1.18</ecNumber>
    </submittedName>
</protein>
<feature type="domain" description="Gfo/Idh/MocA-like oxidoreductase bacterial type C-terminal" evidence="2">
    <location>
        <begin position="207"/>
        <end position="444"/>
    </location>
</feature>
<dbReference type="OrthoDB" id="255433at2"/>
<dbReference type="GO" id="GO:0000166">
    <property type="term" value="F:nucleotide binding"/>
    <property type="evidence" value="ECO:0007669"/>
    <property type="project" value="InterPro"/>
</dbReference>
<sequence length="450" mass="49176">MSRVTPTTPSRRSFLKVAAATTITAPWFVRTLKSAPPSEKVRHASFGASGMAAADWGAISRVPNVQLVAIADVDMDRANAAKAKQPDLRVYQDWRELLDKEHKNLDSVNVSTPDHMHAPIGLSAMHYGLNVYGQKPLAHNVSECRQLAETAKAKKLVTQMGIQVHSSNDYRMAVHLIQAGAIGLVKEVHTWSSKKWGDSSPLPETTATPPAALDWNGWLGVAAERPYIGGGYYHPGNWRKRLDFGTGTFGDMGCHIYDPVFAALALTAPLSVKSDGPVPTETNWAIDAKVFYTFPGNKFTEGKTVNVTWYDGDQRPSAEIAALLGERKLPSQGSVFIGTKGLMILPHVSAPILLQPDGKEELAFERPKLEPANHWQQFVEAVRGNGTTSASFAYSGPLTEAVLLGGVASRFKGETLEWNAEKLAFTNQPEANQYLKREYRKGWEVVGSKA</sequence>
<keyword evidence="3" id="KW-0560">Oxidoreductase</keyword>
<dbReference type="PANTHER" id="PTHR43818">
    <property type="entry name" value="BCDNA.GH03377"/>
    <property type="match status" value="1"/>
</dbReference>
<dbReference type="Proteomes" id="UP000315017">
    <property type="component" value="Chromosome"/>
</dbReference>
<dbReference type="InterPro" id="IPR050463">
    <property type="entry name" value="Gfo/Idh/MocA_oxidrdct_glycsds"/>
</dbReference>
<evidence type="ECO:0000313" key="3">
    <source>
        <dbReference type="EMBL" id="QDU30371.1"/>
    </source>
</evidence>
<dbReference type="InterPro" id="IPR036291">
    <property type="entry name" value="NAD(P)-bd_dom_sf"/>
</dbReference>
<feature type="domain" description="Gfo/Idh/MocA-like oxidoreductase N-terminal" evidence="1">
    <location>
        <begin position="46"/>
        <end position="161"/>
    </location>
</feature>
<dbReference type="PANTHER" id="PTHR43818:SF10">
    <property type="entry name" value="NADH-DEPENDENT DEHYDROGENASE-RELATED"/>
    <property type="match status" value="1"/>
</dbReference>
<proteinExistence type="predicted"/>
<dbReference type="SUPFAM" id="SSF51735">
    <property type="entry name" value="NAD(P)-binding Rossmann-fold domains"/>
    <property type="match status" value="1"/>
</dbReference>
<dbReference type="RefSeq" id="WP_145095709.1">
    <property type="nucleotide sequence ID" value="NZ_CP036274.1"/>
</dbReference>
<evidence type="ECO:0000259" key="1">
    <source>
        <dbReference type="Pfam" id="PF01408"/>
    </source>
</evidence>
<accession>A0A517YJH3</accession>